<dbReference type="GO" id="GO:0038023">
    <property type="term" value="F:signaling receptor activity"/>
    <property type="evidence" value="ECO:0007669"/>
    <property type="project" value="TreeGrafter"/>
</dbReference>
<gene>
    <name evidence="15" type="ORF">V1264_013042</name>
</gene>
<dbReference type="Pfam" id="PF13855">
    <property type="entry name" value="LRR_8"/>
    <property type="match status" value="4"/>
</dbReference>
<dbReference type="SMART" id="SM00255">
    <property type="entry name" value="TIR"/>
    <property type="match status" value="1"/>
</dbReference>
<dbReference type="InterPro" id="IPR003591">
    <property type="entry name" value="Leu-rich_rpt_typical-subtyp"/>
</dbReference>
<comment type="subcellular location">
    <subcellularLocation>
        <location evidence="1">Membrane</location>
        <topology evidence="1">Single-pass membrane protein</topology>
    </subcellularLocation>
</comment>
<dbReference type="InterPro" id="IPR001611">
    <property type="entry name" value="Leu-rich_rpt"/>
</dbReference>
<evidence type="ECO:0000256" key="8">
    <source>
        <dbReference type="ARBA" id="ARBA00023136"/>
    </source>
</evidence>
<keyword evidence="4 12" id="KW-0812">Transmembrane</keyword>
<dbReference type="EMBL" id="JBAMIC010000002">
    <property type="protein sequence ID" value="KAK7113835.1"/>
    <property type="molecule type" value="Genomic_DNA"/>
</dbReference>
<evidence type="ECO:0000256" key="4">
    <source>
        <dbReference type="ARBA" id="ARBA00022692"/>
    </source>
</evidence>
<evidence type="ECO:0000256" key="13">
    <source>
        <dbReference type="SAM" id="SignalP"/>
    </source>
</evidence>
<dbReference type="SUPFAM" id="SSF52200">
    <property type="entry name" value="Toll/Interleukin receptor TIR domain"/>
    <property type="match status" value="1"/>
</dbReference>
<dbReference type="PROSITE" id="PS50104">
    <property type="entry name" value="TIR"/>
    <property type="match status" value="1"/>
</dbReference>
<reference evidence="15 16" key="1">
    <citation type="submission" date="2024-02" db="EMBL/GenBank/DDBJ databases">
        <title>Chromosome-scale genome assembly of the rough periwinkle Littorina saxatilis.</title>
        <authorList>
            <person name="De Jode A."/>
            <person name="Faria R."/>
            <person name="Formenti G."/>
            <person name="Sims Y."/>
            <person name="Smith T.P."/>
            <person name="Tracey A."/>
            <person name="Wood J.M.D."/>
            <person name="Zagrodzka Z.B."/>
            <person name="Johannesson K."/>
            <person name="Butlin R.K."/>
            <person name="Leder E.H."/>
        </authorList>
    </citation>
    <scope>NUCLEOTIDE SEQUENCE [LARGE SCALE GENOMIC DNA]</scope>
    <source>
        <strain evidence="15">Snail1</strain>
        <tissue evidence="15">Muscle</tissue>
    </source>
</reference>
<evidence type="ECO:0000256" key="3">
    <source>
        <dbReference type="ARBA" id="ARBA00022614"/>
    </source>
</evidence>
<evidence type="ECO:0000256" key="5">
    <source>
        <dbReference type="ARBA" id="ARBA00022729"/>
    </source>
</evidence>
<dbReference type="Gene3D" id="3.80.10.10">
    <property type="entry name" value="Ribonuclease Inhibitor"/>
    <property type="match status" value="5"/>
</dbReference>
<keyword evidence="5 13" id="KW-0732">Signal</keyword>
<dbReference type="InterPro" id="IPR032675">
    <property type="entry name" value="LRR_dom_sf"/>
</dbReference>
<evidence type="ECO:0000256" key="12">
    <source>
        <dbReference type="SAM" id="Phobius"/>
    </source>
</evidence>
<comment type="caution">
    <text evidence="15">The sequence shown here is derived from an EMBL/GenBank/DDBJ whole genome shotgun (WGS) entry which is preliminary data.</text>
</comment>
<keyword evidence="3" id="KW-0433">Leucine-rich repeat</keyword>
<evidence type="ECO:0000256" key="10">
    <source>
        <dbReference type="ARBA" id="ARBA00023180"/>
    </source>
</evidence>
<dbReference type="AlphaFoldDB" id="A0AAN9BYW7"/>
<feature type="signal peptide" evidence="13">
    <location>
        <begin position="1"/>
        <end position="22"/>
    </location>
</feature>
<feature type="region of interest" description="Disordered" evidence="11">
    <location>
        <begin position="468"/>
        <end position="502"/>
    </location>
</feature>
<dbReference type="PRINTS" id="PR00019">
    <property type="entry name" value="LEURICHRPT"/>
</dbReference>
<evidence type="ECO:0000256" key="2">
    <source>
        <dbReference type="ARBA" id="ARBA00009634"/>
    </source>
</evidence>
<evidence type="ECO:0000313" key="15">
    <source>
        <dbReference type="EMBL" id="KAK7113835.1"/>
    </source>
</evidence>
<dbReference type="InterPro" id="IPR000157">
    <property type="entry name" value="TIR_dom"/>
</dbReference>
<evidence type="ECO:0000256" key="9">
    <source>
        <dbReference type="ARBA" id="ARBA00023170"/>
    </source>
</evidence>
<protein>
    <recommendedName>
        <fullName evidence="14">TIR domain-containing protein</fullName>
    </recommendedName>
</protein>
<comment type="similarity">
    <text evidence="2">Belongs to the Toll-like receptor family.</text>
</comment>
<dbReference type="Pfam" id="PF13676">
    <property type="entry name" value="TIR_2"/>
    <property type="match status" value="1"/>
</dbReference>
<sequence>MSRPAYLLVFVLVWLQTRSCVAQTTPSKEKTCSCVAETTVNCSSLGLTRVPRCPFPPNITALILYNNSIAAVGPEDFAQYASLTLIDLSRNVISNIREDAFAGLESLRRLNLSFNRLDLQEGHFKETPRPFANLTLLSSLDLSHNRLTILSEDLFFSLNCLRTLNLSYNNLSLTGESLSSPFCFLYNLTHLDLSRNAINQLHANTFFGLSALRWLSLTNNSIPLNANAYPNDVFKSMKSSLNSLHLEGNCDAPLNRNGSLDYPDTALSVLTDLRSLYMDGIPKAMFGPGFAHMVNLTLLSLSGLGNGVCYMNKLTNETFDNLRGSLRYLDLSYCNLRRIEPSSFAPLSSSLEVLDLSSNTALGFDKLGIAMYGLQHSALRELHINHIVHAYSLQVKVTPKNTRYFKNTRIESIFAKNNNLEVFCDGALGNMPDTLTRVNLNENRLTFGSYFKDLVNLTNLTEIEMDGHPFPFDPPTHYPPDEADGCSATSDEATSDEATSDEAARECGRLWSPFLAHIDKLRGDDSKTLDSTGEGTRHLNTGIIFKLPPKLTKFRSRYNQLYYRLHNMKFDPENSLTSLDFNSNLLTSWFVGMEGLSKLNNLDLSNNLAFQFDYEFFKGFPDLITLNGSKNLLRRFLQNDVKGEFFGHLNKLEELVLQWNYINRLPEKVFQGLTRLEHLDLSHNEMGRFDVNISHMQSLTLLNLSDNSIDFLPERVTDHLDAMAATGGKIQIDLTSNRLTCTCKELDFLKWVHNTKVKFAKLGTYMCRMANGTKITLQKDEFFDFIADFETDQCSGPGLLVLAGAGCFCLLTAILSAIAYRYRWKLRYLYYITRIAYTKINSQQNDDFHFDAFVSYAWEDSDFVHRQLIDELETRAGLCLNIHSRDFTPGRPISCNVVDAIQNSRRTLVVLSRQLLQSDWCIFELQMAMMEAAHTGRDVVIFLLYEDLPNEEIPRKVFYYLKVSTFVTYPSPSDPGSLNHFWRRLALAIKQN</sequence>
<keyword evidence="10" id="KW-0325">Glycoprotein</keyword>
<keyword evidence="9" id="KW-0675">Receptor</keyword>
<name>A0AAN9BYW7_9CAEN</name>
<dbReference type="PANTHER" id="PTHR24365">
    <property type="entry name" value="TOLL-LIKE RECEPTOR"/>
    <property type="match status" value="1"/>
</dbReference>
<keyword evidence="8 12" id="KW-0472">Membrane</keyword>
<dbReference type="PANTHER" id="PTHR24365:SF541">
    <property type="entry name" value="PROTEIN TOLL-RELATED"/>
    <property type="match status" value="1"/>
</dbReference>
<evidence type="ECO:0000313" key="16">
    <source>
        <dbReference type="Proteomes" id="UP001374579"/>
    </source>
</evidence>
<evidence type="ECO:0000256" key="1">
    <source>
        <dbReference type="ARBA" id="ARBA00004167"/>
    </source>
</evidence>
<dbReference type="SMART" id="SM00369">
    <property type="entry name" value="LRR_TYP"/>
    <property type="match status" value="11"/>
</dbReference>
<keyword evidence="6" id="KW-0677">Repeat</keyword>
<dbReference type="InterPro" id="IPR035897">
    <property type="entry name" value="Toll_tir_struct_dom_sf"/>
</dbReference>
<dbReference type="SUPFAM" id="SSF52058">
    <property type="entry name" value="L domain-like"/>
    <property type="match status" value="2"/>
</dbReference>
<dbReference type="PROSITE" id="PS51450">
    <property type="entry name" value="LRR"/>
    <property type="match status" value="2"/>
</dbReference>
<accession>A0AAN9BYW7</accession>
<evidence type="ECO:0000259" key="14">
    <source>
        <dbReference type="PROSITE" id="PS50104"/>
    </source>
</evidence>
<feature type="chain" id="PRO_5042906358" description="TIR domain-containing protein" evidence="13">
    <location>
        <begin position="23"/>
        <end position="992"/>
    </location>
</feature>
<evidence type="ECO:0000256" key="7">
    <source>
        <dbReference type="ARBA" id="ARBA00022989"/>
    </source>
</evidence>
<keyword evidence="7 12" id="KW-1133">Transmembrane helix</keyword>
<proteinExistence type="inferred from homology"/>
<evidence type="ECO:0000256" key="11">
    <source>
        <dbReference type="SAM" id="MobiDB-lite"/>
    </source>
</evidence>
<dbReference type="Pfam" id="PF00560">
    <property type="entry name" value="LRR_1"/>
    <property type="match status" value="1"/>
</dbReference>
<dbReference type="Proteomes" id="UP001374579">
    <property type="component" value="Unassembled WGS sequence"/>
</dbReference>
<dbReference type="GO" id="GO:0007165">
    <property type="term" value="P:signal transduction"/>
    <property type="evidence" value="ECO:0007669"/>
    <property type="project" value="InterPro"/>
</dbReference>
<keyword evidence="16" id="KW-1185">Reference proteome</keyword>
<dbReference type="PRINTS" id="PR01537">
    <property type="entry name" value="INTRLKN1R1F"/>
</dbReference>
<evidence type="ECO:0000256" key="6">
    <source>
        <dbReference type="ARBA" id="ARBA00022737"/>
    </source>
</evidence>
<dbReference type="GO" id="GO:0005886">
    <property type="term" value="C:plasma membrane"/>
    <property type="evidence" value="ECO:0007669"/>
    <property type="project" value="TreeGrafter"/>
</dbReference>
<feature type="transmembrane region" description="Helical" evidence="12">
    <location>
        <begin position="799"/>
        <end position="820"/>
    </location>
</feature>
<dbReference type="Gene3D" id="3.40.50.10140">
    <property type="entry name" value="Toll/interleukin-1 receptor homology (TIR) domain"/>
    <property type="match status" value="1"/>
</dbReference>
<feature type="domain" description="TIR" evidence="14">
    <location>
        <begin position="848"/>
        <end position="989"/>
    </location>
</feature>
<organism evidence="15 16">
    <name type="scientific">Littorina saxatilis</name>
    <dbReference type="NCBI Taxonomy" id="31220"/>
    <lineage>
        <taxon>Eukaryota</taxon>
        <taxon>Metazoa</taxon>
        <taxon>Spiralia</taxon>
        <taxon>Lophotrochozoa</taxon>
        <taxon>Mollusca</taxon>
        <taxon>Gastropoda</taxon>
        <taxon>Caenogastropoda</taxon>
        <taxon>Littorinimorpha</taxon>
        <taxon>Littorinoidea</taxon>
        <taxon>Littorinidae</taxon>
        <taxon>Littorina</taxon>
    </lineage>
</organism>